<evidence type="ECO:0000256" key="1">
    <source>
        <dbReference type="SAM" id="Phobius"/>
    </source>
</evidence>
<reference evidence="2" key="1">
    <citation type="submission" date="2020-09" db="EMBL/GenBank/DDBJ databases">
        <title>New species isolated from human feces.</title>
        <authorList>
            <person name="Kitahara M."/>
            <person name="Shigeno Y."/>
            <person name="Shime M."/>
            <person name="Matsumoto Y."/>
            <person name="Nakamura S."/>
            <person name="Motooka D."/>
            <person name="Fukuoka S."/>
            <person name="Nishikawa H."/>
            <person name="Benno Y."/>
        </authorList>
    </citation>
    <scope>NUCLEOTIDE SEQUENCE</scope>
    <source>
        <strain evidence="2">MM59</strain>
    </source>
</reference>
<dbReference type="EMBL" id="AP023420">
    <property type="protein sequence ID" value="BCK84329.1"/>
    <property type="molecule type" value="Genomic_DNA"/>
</dbReference>
<dbReference type="Proteomes" id="UP000679848">
    <property type="component" value="Chromosome"/>
</dbReference>
<accession>A0A810Q7S9</accession>
<keyword evidence="1" id="KW-1133">Transmembrane helix</keyword>
<keyword evidence="1" id="KW-0472">Membrane</keyword>
<protein>
    <submittedName>
        <fullName evidence="2">Uncharacterized protein</fullName>
    </submittedName>
</protein>
<name>A0A810Q7S9_9FIRM</name>
<dbReference type="KEGG" id="pfaa:MM59RIKEN_16480"/>
<feature type="transmembrane region" description="Helical" evidence="1">
    <location>
        <begin position="40"/>
        <end position="59"/>
    </location>
</feature>
<gene>
    <name evidence="2" type="ORF">MM59RIKEN_16480</name>
</gene>
<keyword evidence="1" id="KW-0812">Transmembrane</keyword>
<organism evidence="2 3">
    <name type="scientific">Pusillibacter faecalis</name>
    <dbReference type="NCBI Taxonomy" id="2714358"/>
    <lineage>
        <taxon>Bacteria</taxon>
        <taxon>Bacillati</taxon>
        <taxon>Bacillota</taxon>
        <taxon>Clostridia</taxon>
        <taxon>Eubacteriales</taxon>
        <taxon>Oscillospiraceae</taxon>
        <taxon>Pusillibacter</taxon>
    </lineage>
</organism>
<proteinExistence type="predicted"/>
<evidence type="ECO:0000313" key="2">
    <source>
        <dbReference type="EMBL" id="BCK84329.1"/>
    </source>
</evidence>
<dbReference type="AlphaFoldDB" id="A0A810Q7S9"/>
<keyword evidence="3" id="KW-1185">Reference proteome</keyword>
<evidence type="ECO:0000313" key="3">
    <source>
        <dbReference type="Proteomes" id="UP000679848"/>
    </source>
</evidence>
<sequence>MFTPALKTGHMLQAWDDHGPVDGEKASALMRMQRGAEIRMMDVLMVGTLLVSFGLVWLLEKWCQKQVDAQE</sequence>